<feature type="domain" description="DDE-1" evidence="2">
    <location>
        <begin position="24"/>
        <end position="103"/>
    </location>
</feature>
<keyword evidence="4" id="KW-1185">Reference proteome</keyword>
<dbReference type="AlphaFoldDB" id="A0A8X6XLC7"/>
<sequence>MVVSPTGSRRVSKIVSAERGMNVTIICCISAIGFDLPPFLIFARKRILPELVGKAPTGIVGHCSDNGCSNEAHSSLFLNHFYLYVKPSKESSTLLIIDNHKTHIT</sequence>
<dbReference type="GO" id="GO:0003676">
    <property type="term" value="F:nucleic acid binding"/>
    <property type="evidence" value="ECO:0007669"/>
    <property type="project" value="InterPro"/>
</dbReference>
<dbReference type="OrthoDB" id="6436652at2759"/>
<evidence type="ECO:0000313" key="3">
    <source>
        <dbReference type="EMBL" id="GFY54539.1"/>
    </source>
</evidence>
<reference evidence="3" key="1">
    <citation type="submission" date="2020-08" db="EMBL/GenBank/DDBJ databases">
        <title>Multicomponent nature underlies the extraordinary mechanical properties of spider dragline silk.</title>
        <authorList>
            <person name="Kono N."/>
            <person name="Nakamura H."/>
            <person name="Mori M."/>
            <person name="Yoshida Y."/>
            <person name="Ohtoshi R."/>
            <person name="Malay A.D."/>
            <person name="Moran D.A.P."/>
            <person name="Tomita M."/>
            <person name="Numata K."/>
            <person name="Arakawa K."/>
        </authorList>
    </citation>
    <scope>NUCLEOTIDE SEQUENCE</scope>
</reference>
<evidence type="ECO:0000313" key="4">
    <source>
        <dbReference type="Proteomes" id="UP000886998"/>
    </source>
</evidence>
<dbReference type="EMBL" id="BMAV01009915">
    <property type="protein sequence ID" value="GFY54539.1"/>
    <property type="molecule type" value="Genomic_DNA"/>
</dbReference>
<organism evidence="3 4">
    <name type="scientific">Trichonephila inaurata madagascariensis</name>
    <dbReference type="NCBI Taxonomy" id="2747483"/>
    <lineage>
        <taxon>Eukaryota</taxon>
        <taxon>Metazoa</taxon>
        <taxon>Ecdysozoa</taxon>
        <taxon>Arthropoda</taxon>
        <taxon>Chelicerata</taxon>
        <taxon>Arachnida</taxon>
        <taxon>Araneae</taxon>
        <taxon>Araneomorphae</taxon>
        <taxon>Entelegynae</taxon>
        <taxon>Araneoidea</taxon>
        <taxon>Nephilidae</taxon>
        <taxon>Trichonephila</taxon>
        <taxon>Trichonephila inaurata</taxon>
    </lineage>
</organism>
<feature type="transmembrane region" description="Helical" evidence="1">
    <location>
        <begin position="20"/>
        <end position="42"/>
    </location>
</feature>
<evidence type="ECO:0000256" key="1">
    <source>
        <dbReference type="SAM" id="Phobius"/>
    </source>
</evidence>
<keyword evidence="1" id="KW-1133">Transmembrane helix</keyword>
<proteinExistence type="predicted"/>
<name>A0A8X6XLC7_9ARAC</name>
<dbReference type="Pfam" id="PF03184">
    <property type="entry name" value="DDE_1"/>
    <property type="match status" value="1"/>
</dbReference>
<accession>A0A8X6XLC7</accession>
<keyword evidence="1" id="KW-0472">Membrane</keyword>
<protein>
    <submittedName>
        <fullName evidence="3">DDE-1 domain-containing protein</fullName>
    </submittedName>
</protein>
<keyword evidence="1" id="KW-0812">Transmembrane</keyword>
<dbReference type="InterPro" id="IPR004875">
    <property type="entry name" value="DDE_SF_endonuclease_dom"/>
</dbReference>
<gene>
    <name evidence="3" type="ORF">TNIN_441391</name>
</gene>
<evidence type="ECO:0000259" key="2">
    <source>
        <dbReference type="Pfam" id="PF03184"/>
    </source>
</evidence>
<comment type="caution">
    <text evidence="3">The sequence shown here is derived from an EMBL/GenBank/DDBJ whole genome shotgun (WGS) entry which is preliminary data.</text>
</comment>
<dbReference type="Proteomes" id="UP000886998">
    <property type="component" value="Unassembled WGS sequence"/>
</dbReference>